<evidence type="ECO:0000313" key="2">
    <source>
        <dbReference type="Proteomes" id="UP001612741"/>
    </source>
</evidence>
<name>A0ABW7Z2R5_9ACTN</name>
<dbReference type="Proteomes" id="UP001612741">
    <property type="component" value="Unassembled WGS sequence"/>
</dbReference>
<proteinExistence type="predicted"/>
<evidence type="ECO:0000313" key="1">
    <source>
        <dbReference type="EMBL" id="MFI6501019.1"/>
    </source>
</evidence>
<dbReference type="EMBL" id="JBITGY010000007">
    <property type="protein sequence ID" value="MFI6501019.1"/>
    <property type="molecule type" value="Genomic_DNA"/>
</dbReference>
<accession>A0ABW7Z2R5</accession>
<dbReference type="RefSeq" id="WP_397085284.1">
    <property type="nucleotide sequence ID" value="NZ_JBITGY010000007.1"/>
</dbReference>
<organism evidence="1 2">
    <name type="scientific">Nonomuraea typhae</name>
    <dbReference type="NCBI Taxonomy" id="2603600"/>
    <lineage>
        <taxon>Bacteria</taxon>
        <taxon>Bacillati</taxon>
        <taxon>Actinomycetota</taxon>
        <taxon>Actinomycetes</taxon>
        <taxon>Streptosporangiales</taxon>
        <taxon>Streptosporangiaceae</taxon>
        <taxon>Nonomuraea</taxon>
    </lineage>
</organism>
<gene>
    <name evidence="1" type="ORF">ACIBG2_26830</name>
</gene>
<protein>
    <submittedName>
        <fullName evidence="1">Uncharacterized protein</fullName>
    </submittedName>
</protein>
<keyword evidence="2" id="KW-1185">Reference proteome</keyword>
<sequence>MRALPWLVAPVGAAATLALFVALTHAGLVRTPGELLMSGWRPGEPEIGVVFCREGRPGCSTTSEAHRRLAVEELQKTAGVGAIGSIAVSGPGDLPADGLMVSLAPGAERMAVMKAADALPGVVEVVDRTCVDRGLWARLTGARCGFAD</sequence>
<comment type="caution">
    <text evidence="1">The sequence shown here is derived from an EMBL/GenBank/DDBJ whole genome shotgun (WGS) entry which is preliminary data.</text>
</comment>
<reference evidence="1 2" key="1">
    <citation type="submission" date="2024-10" db="EMBL/GenBank/DDBJ databases">
        <title>The Natural Products Discovery Center: Release of the First 8490 Sequenced Strains for Exploring Actinobacteria Biosynthetic Diversity.</title>
        <authorList>
            <person name="Kalkreuter E."/>
            <person name="Kautsar S.A."/>
            <person name="Yang D."/>
            <person name="Bader C.D."/>
            <person name="Teijaro C.N."/>
            <person name="Fluegel L."/>
            <person name="Davis C.M."/>
            <person name="Simpson J.R."/>
            <person name="Lauterbach L."/>
            <person name="Steele A.D."/>
            <person name="Gui C."/>
            <person name="Meng S."/>
            <person name="Li G."/>
            <person name="Viehrig K."/>
            <person name="Ye F."/>
            <person name="Su P."/>
            <person name="Kiefer A.F."/>
            <person name="Nichols A."/>
            <person name="Cepeda A.J."/>
            <person name="Yan W."/>
            <person name="Fan B."/>
            <person name="Jiang Y."/>
            <person name="Adhikari A."/>
            <person name="Zheng C.-J."/>
            <person name="Schuster L."/>
            <person name="Cowan T.M."/>
            <person name="Smanski M.J."/>
            <person name="Chevrette M.G."/>
            <person name="De Carvalho L.P.S."/>
            <person name="Shen B."/>
        </authorList>
    </citation>
    <scope>NUCLEOTIDE SEQUENCE [LARGE SCALE GENOMIC DNA]</scope>
    <source>
        <strain evidence="1 2">NPDC050545</strain>
    </source>
</reference>